<evidence type="ECO:0000256" key="1">
    <source>
        <dbReference type="ARBA" id="ARBA00009437"/>
    </source>
</evidence>
<evidence type="ECO:0000256" key="3">
    <source>
        <dbReference type="ARBA" id="ARBA00023125"/>
    </source>
</evidence>
<dbReference type="InterPro" id="IPR000847">
    <property type="entry name" value="LysR_HTH_N"/>
</dbReference>
<keyword evidence="3" id="KW-0238">DNA-binding</keyword>
<dbReference type="RefSeq" id="WP_021841222.1">
    <property type="nucleotide sequence ID" value="NZ_CACRUX010000015.1"/>
</dbReference>
<evidence type="ECO:0000256" key="5">
    <source>
        <dbReference type="SAM" id="Coils"/>
    </source>
</evidence>
<dbReference type="SUPFAM" id="SSF46785">
    <property type="entry name" value="Winged helix' DNA-binding domain"/>
    <property type="match status" value="1"/>
</dbReference>
<reference evidence="7" key="1">
    <citation type="submission" date="2019-11" db="EMBL/GenBank/DDBJ databases">
        <authorList>
            <person name="Feng L."/>
        </authorList>
    </citation>
    <scope>NUCLEOTIDE SEQUENCE</scope>
    <source>
        <strain evidence="7">VrattiLFYP33</strain>
    </source>
</reference>
<dbReference type="GO" id="GO:0005829">
    <property type="term" value="C:cytosol"/>
    <property type="evidence" value="ECO:0007669"/>
    <property type="project" value="TreeGrafter"/>
</dbReference>
<dbReference type="PANTHER" id="PTHR30419:SF30">
    <property type="entry name" value="LYSR FAMILY TRANSCRIPTIONAL REGULATOR"/>
    <property type="match status" value="1"/>
</dbReference>
<keyword evidence="5" id="KW-0175">Coiled coil</keyword>
<feature type="coiled-coil region" evidence="5">
    <location>
        <begin position="65"/>
        <end position="92"/>
    </location>
</feature>
<proteinExistence type="inferred from homology"/>
<evidence type="ECO:0000259" key="6">
    <source>
        <dbReference type="PROSITE" id="PS50931"/>
    </source>
</evidence>
<dbReference type="Gene3D" id="1.10.10.10">
    <property type="entry name" value="Winged helix-like DNA-binding domain superfamily/Winged helix DNA-binding domain"/>
    <property type="match status" value="1"/>
</dbReference>
<dbReference type="EMBL" id="CACRUX010000015">
    <property type="protein sequence ID" value="VYT78539.1"/>
    <property type="molecule type" value="Genomic_DNA"/>
</dbReference>
<keyword evidence="4" id="KW-0804">Transcription</keyword>
<evidence type="ECO:0000313" key="7">
    <source>
        <dbReference type="EMBL" id="VYT78539.1"/>
    </source>
</evidence>
<dbReference type="PROSITE" id="PS50931">
    <property type="entry name" value="HTH_LYSR"/>
    <property type="match status" value="1"/>
</dbReference>
<comment type="similarity">
    <text evidence="1">Belongs to the LysR transcriptional regulatory family.</text>
</comment>
<dbReference type="InterPro" id="IPR050950">
    <property type="entry name" value="HTH-type_LysR_regulators"/>
</dbReference>
<dbReference type="CDD" id="cd05466">
    <property type="entry name" value="PBP2_LTTR_substrate"/>
    <property type="match status" value="1"/>
</dbReference>
<dbReference type="Gene3D" id="3.40.190.290">
    <property type="match status" value="1"/>
</dbReference>
<dbReference type="PRINTS" id="PR00039">
    <property type="entry name" value="HTHLYSR"/>
</dbReference>
<dbReference type="InterPro" id="IPR005119">
    <property type="entry name" value="LysR_subst-bd"/>
</dbReference>
<dbReference type="InterPro" id="IPR036390">
    <property type="entry name" value="WH_DNA-bd_sf"/>
</dbReference>
<dbReference type="AlphaFoldDB" id="A0A6N2ZGB3"/>
<protein>
    <submittedName>
        <fullName evidence="7">HTH-type transcriptional regulator CynR</fullName>
    </submittedName>
</protein>
<dbReference type="PANTHER" id="PTHR30419">
    <property type="entry name" value="HTH-TYPE TRANSCRIPTIONAL REGULATOR YBHD"/>
    <property type="match status" value="1"/>
</dbReference>
<evidence type="ECO:0000256" key="4">
    <source>
        <dbReference type="ARBA" id="ARBA00023163"/>
    </source>
</evidence>
<accession>A0A6N2ZGB3</accession>
<feature type="domain" description="HTH lysR-type" evidence="6">
    <location>
        <begin position="1"/>
        <end position="58"/>
    </location>
</feature>
<evidence type="ECO:0000256" key="2">
    <source>
        <dbReference type="ARBA" id="ARBA00023015"/>
    </source>
</evidence>
<name>A0A6N2ZGB3_9FIRM</name>
<dbReference type="FunFam" id="1.10.10.10:FF:000001">
    <property type="entry name" value="LysR family transcriptional regulator"/>
    <property type="match status" value="1"/>
</dbReference>
<dbReference type="InterPro" id="IPR036388">
    <property type="entry name" value="WH-like_DNA-bd_sf"/>
</dbReference>
<sequence>MELKQLEFFISVAELGNMTKAAQQHYVSQPNITVAIKKLEDELGVELFKREYKKMTLTEKGHQFYTSIKHVLAELENSVAEIKDERHKLSGTVTIGIPPMISAYLFTPLLNHFRQEYPQWELNVLEEGSVGVSERVLADEADLGIVIIDNISPKLEAMPLFKSEHKLCIPSGHPFHSLAQVPFDKLKEESLILMKIDSVHRKNVLANCEACGFLPKIVLSSNQIKTNIDSVAKGVGLSFLLDIAKLERNDVQLISMDPPLTVTIGLVFRKNKYLSYAMKDLINFIKHFPYPQKIN</sequence>
<dbReference type="SUPFAM" id="SSF53850">
    <property type="entry name" value="Periplasmic binding protein-like II"/>
    <property type="match status" value="1"/>
</dbReference>
<keyword evidence="2" id="KW-0805">Transcription regulation</keyword>
<gene>
    <name evidence="7" type="primary">cynR_1</name>
    <name evidence="7" type="ORF">VRLFYP33_00528</name>
</gene>
<dbReference type="GO" id="GO:0003700">
    <property type="term" value="F:DNA-binding transcription factor activity"/>
    <property type="evidence" value="ECO:0007669"/>
    <property type="project" value="InterPro"/>
</dbReference>
<organism evidence="7">
    <name type="scientific">Veillonella ratti</name>
    <dbReference type="NCBI Taxonomy" id="103892"/>
    <lineage>
        <taxon>Bacteria</taxon>
        <taxon>Bacillati</taxon>
        <taxon>Bacillota</taxon>
        <taxon>Negativicutes</taxon>
        <taxon>Veillonellales</taxon>
        <taxon>Veillonellaceae</taxon>
        <taxon>Veillonella</taxon>
    </lineage>
</organism>
<dbReference type="Pfam" id="PF00126">
    <property type="entry name" value="HTH_1"/>
    <property type="match status" value="1"/>
</dbReference>
<dbReference type="GO" id="GO:0003677">
    <property type="term" value="F:DNA binding"/>
    <property type="evidence" value="ECO:0007669"/>
    <property type="project" value="UniProtKB-KW"/>
</dbReference>
<dbReference type="Pfam" id="PF03466">
    <property type="entry name" value="LysR_substrate"/>
    <property type="match status" value="1"/>
</dbReference>